<dbReference type="KEGG" id="tsu:Tresu_1805"/>
<dbReference type="InterPro" id="IPR002197">
    <property type="entry name" value="HTH_Fis"/>
</dbReference>
<dbReference type="GO" id="GO:0043565">
    <property type="term" value="F:sequence-specific DNA binding"/>
    <property type="evidence" value="ECO:0007669"/>
    <property type="project" value="InterPro"/>
</dbReference>
<dbReference type="Gene3D" id="1.10.10.60">
    <property type="entry name" value="Homeodomain-like"/>
    <property type="match status" value="1"/>
</dbReference>
<dbReference type="FunFam" id="3.40.50.300:FF:000006">
    <property type="entry name" value="DNA-binding transcriptional regulator NtrC"/>
    <property type="match status" value="1"/>
</dbReference>
<dbReference type="SUPFAM" id="SSF46689">
    <property type="entry name" value="Homeodomain-like"/>
    <property type="match status" value="1"/>
</dbReference>
<evidence type="ECO:0000256" key="1">
    <source>
        <dbReference type="ARBA" id="ARBA00022741"/>
    </source>
</evidence>
<dbReference type="Pfam" id="PF02954">
    <property type="entry name" value="HTH_8"/>
    <property type="match status" value="1"/>
</dbReference>
<feature type="domain" description="Sigma-54 factor interaction" evidence="6">
    <location>
        <begin position="195"/>
        <end position="424"/>
    </location>
</feature>
<keyword evidence="3" id="KW-0805">Transcription regulation</keyword>
<accession>F2NVW9</accession>
<dbReference type="PROSITE" id="PS50045">
    <property type="entry name" value="SIGMA54_INTERACT_4"/>
    <property type="match status" value="1"/>
</dbReference>
<protein>
    <submittedName>
        <fullName evidence="7">Transcriptional regulator, NifA subfamily, Fis Family</fullName>
    </submittedName>
</protein>
<dbReference type="SUPFAM" id="SSF52540">
    <property type="entry name" value="P-loop containing nucleoside triphosphate hydrolases"/>
    <property type="match status" value="1"/>
</dbReference>
<evidence type="ECO:0000313" key="7">
    <source>
        <dbReference type="EMBL" id="AEB14696.1"/>
    </source>
</evidence>
<dbReference type="GO" id="GO:0006355">
    <property type="term" value="P:regulation of DNA-templated transcription"/>
    <property type="evidence" value="ECO:0007669"/>
    <property type="project" value="InterPro"/>
</dbReference>
<keyword evidence="2" id="KW-0067">ATP-binding</keyword>
<dbReference type="OrthoDB" id="9803970at2"/>
<evidence type="ECO:0000313" key="8">
    <source>
        <dbReference type="Proteomes" id="UP000006852"/>
    </source>
</evidence>
<evidence type="ECO:0000259" key="6">
    <source>
        <dbReference type="PROSITE" id="PS50045"/>
    </source>
</evidence>
<keyword evidence="4" id="KW-0238">DNA-binding</keyword>
<dbReference type="GO" id="GO:0005524">
    <property type="term" value="F:ATP binding"/>
    <property type="evidence" value="ECO:0007669"/>
    <property type="project" value="UniProtKB-KW"/>
</dbReference>
<dbReference type="InterPro" id="IPR058031">
    <property type="entry name" value="AAA_lid_NorR"/>
</dbReference>
<dbReference type="Gene3D" id="3.40.50.300">
    <property type="entry name" value="P-loop containing nucleotide triphosphate hydrolases"/>
    <property type="match status" value="1"/>
</dbReference>
<dbReference type="PROSITE" id="PS00675">
    <property type="entry name" value="SIGMA54_INTERACT_1"/>
    <property type="match status" value="1"/>
</dbReference>
<dbReference type="Pfam" id="PF01590">
    <property type="entry name" value="GAF"/>
    <property type="match status" value="1"/>
</dbReference>
<dbReference type="InterPro" id="IPR003593">
    <property type="entry name" value="AAA+_ATPase"/>
</dbReference>
<dbReference type="PANTHER" id="PTHR32071">
    <property type="entry name" value="TRANSCRIPTIONAL REGULATORY PROTEIN"/>
    <property type="match status" value="1"/>
</dbReference>
<dbReference type="HOGENOM" id="CLU_000445_95_2_12"/>
<reference evidence="7 8" key="1">
    <citation type="journal article" date="2011" name="Stand. Genomic Sci.">
        <title>Complete genome sequence of Treponema succinifaciens type strain (6091).</title>
        <authorList>
            <person name="Han C."/>
            <person name="Gronow S."/>
            <person name="Teshima H."/>
            <person name="Lapidus A."/>
            <person name="Nolan M."/>
            <person name="Lucas S."/>
            <person name="Hammon N."/>
            <person name="Deshpande S."/>
            <person name="Cheng J.F."/>
            <person name="Zeytun A."/>
            <person name="Tapia R."/>
            <person name="Goodwin L."/>
            <person name="Pitluck S."/>
            <person name="Liolios K."/>
            <person name="Pagani I."/>
            <person name="Ivanova N."/>
            <person name="Mavromatis K."/>
            <person name="Mikhailova N."/>
            <person name="Huntemann M."/>
            <person name="Pati A."/>
            <person name="Chen A."/>
            <person name="Palaniappan K."/>
            <person name="Land M."/>
            <person name="Hauser L."/>
            <person name="Brambilla E.M."/>
            <person name="Rohde M."/>
            <person name="Goker M."/>
            <person name="Woyke T."/>
            <person name="Bristow J."/>
            <person name="Eisen J.A."/>
            <person name="Markowitz V."/>
            <person name="Hugenholtz P."/>
            <person name="Kyrpides N.C."/>
            <person name="Klenk H.P."/>
            <person name="Detter J.C."/>
        </authorList>
    </citation>
    <scope>NUCLEOTIDE SEQUENCE [LARGE SCALE GENOMIC DNA]</scope>
    <source>
        <strain evidence="8">ATCC 33096 / DSM 2489 / 6091</strain>
    </source>
</reference>
<dbReference type="InterPro" id="IPR025662">
    <property type="entry name" value="Sigma_54_int_dom_ATP-bd_1"/>
</dbReference>
<reference evidence="8" key="2">
    <citation type="submission" date="2011-04" db="EMBL/GenBank/DDBJ databases">
        <title>The complete genome of chromosome of Treponema succinifaciens DSM 2489.</title>
        <authorList>
            <person name="Lucas S."/>
            <person name="Copeland A."/>
            <person name="Lapidus A."/>
            <person name="Bruce D."/>
            <person name="Goodwin L."/>
            <person name="Pitluck S."/>
            <person name="Peters L."/>
            <person name="Kyrpides N."/>
            <person name="Mavromatis K."/>
            <person name="Ivanova N."/>
            <person name="Ovchinnikova G."/>
            <person name="Teshima H."/>
            <person name="Detter J.C."/>
            <person name="Tapia R."/>
            <person name="Han C."/>
            <person name="Land M."/>
            <person name="Hauser L."/>
            <person name="Markowitz V."/>
            <person name="Cheng J.-F."/>
            <person name="Hugenholtz P."/>
            <person name="Woyke T."/>
            <person name="Wu D."/>
            <person name="Gronow S."/>
            <person name="Wellnitz S."/>
            <person name="Brambilla E."/>
            <person name="Klenk H.-P."/>
            <person name="Eisen J.A."/>
        </authorList>
    </citation>
    <scope>NUCLEOTIDE SEQUENCE [LARGE SCALE GENOMIC DNA]</scope>
    <source>
        <strain evidence="8">ATCC 33096 / DSM 2489 / 6091</strain>
    </source>
</reference>
<proteinExistence type="predicted"/>
<evidence type="ECO:0000256" key="4">
    <source>
        <dbReference type="ARBA" id="ARBA00023125"/>
    </source>
</evidence>
<dbReference type="AlphaFoldDB" id="F2NVW9"/>
<evidence type="ECO:0000256" key="3">
    <source>
        <dbReference type="ARBA" id="ARBA00023015"/>
    </source>
</evidence>
<name>F2NVW9_TRES6</name>
<evidence type="ECO:0000256" key="2">
    <source>
        <dbReference type="ARBA" id="ARBA00022840"/>
    </source>
</evidence>
<dbReference type="STRING" id="869209.Tresu_1805"/>
<dbReference type="InterPro" id="IPR029016">
    <property type="entry name" value="GAF-like_dom_sf"/>
</dbReference>
<dbReference type="GeneID" id="302998946"/>
<dbReference type="Pfam" id="PF00158">
    <property type="entry name" value="Sigma54_activat"/>
    <property type="match status" value="1"/>
</dbReference>
<organism evidence="7 8">
    <name type="scientific">Treponema succinifaciens (strain ATCC 33096 / DSM 2489 / 6091)</name>
    <dbReference type="NCBI Taxonomy" id="869209"/>
    <lineage>
        <taxon>Bacteria</taxon>
        <taxon>Pseudomonadati</taxon>
        <taxon>Spirochaetota</taxon>
        <taxon>Spirochaetia</taxon>
        <taxon>Spirochaetales</taxon>
        <taxon>Treponemataceae</taxon>
        <taxon>Treponema</taxon>
    </lineage>
</organism>
<dbReference type="PROSITE" id="PS00688">
    <property type="entry name" value="SIGMA54_INTERACT_3"/>
    <property type="match status" value="1"/>
</dbReference>
<dbReference type="InterPro" id="IPR003018">
    <property type="entry name" value="GAF"/>
</dbReference>
<dbReference type="Gene3D" id="3.30.450.40">
    <property type="match status" value="1"/>
</dbReference>
<keyword evidence="5" id="KW-0804">Transcription</keyword>
<dbReference type="Gene3D" id="1.10.8.60">
    <property type="match status" value="1"/>
</dbReference>
<sequence>MSGNSLISLDRLKSLIEINTRINLNYADPDTLLVSILESAMLMVKCEAASLLLVRKEIDSLEFYISLGPKNSEVKKILVEKESIAGWVAENCESVIINDVNSDPRFNSTVQNMTKYVTRNMIAFPMSVKGDCVGVIELINKENNGDFTADDLEILELLGEQAAVAYQNALRYRKNKVQLNALQYVVDAGKDYHPFIARNPLVLSLIENIKRASAINSSVLITGESGVGKELFAEQIHLLSNRKNKPFVRVSCASLSPSLLESEFFGHVKGAFTDAVSARKGRFEMADGGTIFLDEIGELPFDLQAKLLRVIQEKKFERVGSCDTISVDVRIIAATNRDLEAMIKEGTFRSDLYFRLNVLPIAVPPLRERRDELEDLCEFFLNKFKAEIHKDFLGFSEAAKKAIYSYMWPGNIRELENTIERACIIGNPPFIQLNDLRLPVDSENLQENTEIKNCAEELSLMKDRSLKNALSEFKKQYVERILRETNWNQTAAAKILDIQRTYVSKLISELNIRRT</sequence>
<dbReference type="InterPro" id="IPR025943">
    <property type="entry name" value="Sigma_54_int_dom_ATP-bd_2"/>
</dbReference>
<dbReference type="InterPro" id="IPR002078">
    <property type="entry name" value="Sigma_54_int"/>
</dbReference>
<keyword evidence="8" id="KW-1185">Reference proteome</keyword>
<dbReference type="SMART" id="SM00382">
    <property type="entry name" value="AAA"/>
    <property type="match status" value="1"/>
</dbReference>
<dbReference type="EMBL" id="CP002631">
    <property type="protein sequence ID" value="AEB14696.1"/>
    <property type="molecule type" value="Genomic_DNA"/>
</dbReference>
<dbReference type="InterPro" id="IPR009057">
    <property type="entry name" value="Homeodomain-like_sf"/>
</dbReference>
<gene>
    <name evidence="7" type="ordered locus">Tresu_1805</name>
</gene>
<dbReference type="PROSITE" id="PS00676">
    <property type="entry name" value="SIGMA54_INTERACT_2"/>
    <property type="match status" value="1"/>
</dbReference>
<dbReference type="Pfam" id="PF25601">
    <property type="entry name" value="AAA_lid_14"/>
    <property type="match status" value="1"/>
</dbReference>
<dbReference type="RefSeq" id="WP_013701977.1">
    <property type="nucleotide sequence ID" value="NC_015385.1"/>
</dbReference>
<dbReference type="Proteomes" id="UP000006852">
    <property type="component" value="Chromosome"/>
</dbReference>
<dbReference type="InterPro" id="IPR027417">
    <property type="entry name" value="P-loop_NTPase"/>
</dbReference>
<dbReference type="InterPro" id="IPR025944">
    <property type="entry name" value="Sigma_54_int_dom_CS"/>
</dbReference>
<keyword evidence="1" id="KW-0547">Nucleotide-binding</keyword>
<dbReference type="SUPFAM" id="SSF55781">
    <property type="entry name" value="GAF domain-like"/>
    <property type="match status" value="1"/>
</dbReference>
<evidence type="ECO:0000256" key="5">
    <source>
        <dbReference type="ARBA" id="ARBA00023163"/>
    </source>
</evidence>
<dbReference type="SMART" id="SM00065">
    <property type="entry name" value="GAF"/>
    <property type="match status" value="1"/>
</dbReference>
<dbReference type="CDD" id="cd00009">
    <property type="entry name" value="AAA"/>
    <property type="match status" value="1"/>
</dbReference>
<dbReference type="eggNOG" id="COG3829">
    <property type="taxonomic scope" value="Bacteria"/>
</dbReference>